<feature type="transmembrane region" description="Helical" evidence="7">
    <location>
        <begin position="327"/>
        <end position="348"/>
    </location>
</feature>
<evidence type="ECO:0000256" key="2">
    <source>
        <dbReference type="ARBA" id="ARBA00022448"/>
    </source>
</evidence>
<evidence type="ECO:0000313" key="9">
    <source>
        <dbReference type="Proteomes" id="UP001223547"/>
    </source>
</evidence>
<comment type="caution">
    <text evidence="8">The sequence shown here is derived from an EMBL/GenBank/DDBJ whole genome shotgun (WGS) entry which is preliminary data.</text>
</comment>
<feature type="transmembrane region" description="Helical" evidence="7">
    <location>
        <begin position="69"/>
        <end position="90"/>
    </location>
</feature>
<evidence type="ECO:0000256" key="3">
    <source>
        <dbReference type="ARBA" id="ARBA00022475"/>
    </source>
</evidence>
<evidence type="ECO:0000256" key="6">
    <source>
        <dbReference type="ARBA" id="ARBA00023136"/>
    </source>
</evidence>
<evidence type="ECO:0000256" key="1">
    <source>
        <dbReference type="ARBA" id="ARBA00004651"/>
    </source>
</evidence>
<feature type="transmembrane region" description="Helical" evidence="7">
    <location>
        <begin position="102"/>
        <end position="124"/>
    </location>
</feature>
<reference evidence="8 9" key="1">
    <citation type="submission" date="2023-05" db="EMBL/GenBank/DDBJ databases">
        <title>Marinobacter albus sp. nov., a marine bacterium isolated from sand in a coastal intertidal zone of huludao.</title>
        <authorList>
            <person name="Deng T."/>
        </authorList>
    </citation>
    <scope>NUCLEOTIDE SEQUENCE [LARGE SCALE GENOMIC DNA]</scope>
    <source>
        <strain evidence="8 9">M216</strain>
    </source>
</reference>
<organism evidence="8 9">
    <name type="scientific">Marinobacter albus</name>
    <dbReference type="NCBI Taxonomy" id="3030833"/>
    <lineage>
        <taxon>Bacteria</taxon>
        <taxon>Pseudomonadati</taxon>
        <taxon>Pseudomonadota</taxon>
        <taxon>Gammaproteobacteria</taxon>
        <taxon>Pseudomonadales</taxon>
        <taxon>Marinobacteraceae</taxon>
        <taxon>Marinobacter</taxon>
    </lineage>
</organism>
<dbReference type="RefSeq" id="WP_285367470.1">
    <property type="nucleotide sequence ID" value="NZ_JASSQD010000001.1"/>
</dbReference>
<proteinExistence type="predicted"/>
<feature type="transmembrane region" description="Helical" evidence="7">
    <location>
        <begin position="249"/>
        <end position="269"/>
    </location>
</feature>
<keyword evidence="4 7" id="KW-0812">Transmembrane</keyword>
<feature type="transmembrane region" description="Helical" evidence="7">
    <location>
        <begin position="289"/>
        <end position="307"/>
    </location>
</feature>
<dbReference type="Gene3D" id="1.10.3860.10">
    <property type="entry name" value="Sodium:dicarboxylate symporter"/>
    <property type="match status" value="1"/>
</dbReference>
<dbReference type="PRINTS" id="PR00173">
    <property type="entry name" value="EDTRNSPORT"/>
</dbReference>
<dbReference type="PANTHER" id="PTHR42865:SF7">
    <property type="entry name" value="PROTON_GLUTAMATE-ASPARTATE SYMPORTER"/>
    <property type="match status" value="1"/>
</dbReference>
<dbReference type="PANTHER" id="PTHR42865">
    <property type="entry name" value="PROTON/GLUTAMATE-ASPARTATE SYMPORTER"/>
    <property type="match status" value="1"/>
</dbReference>
<dbReference type="Pfam" id="PF00375">
    <property type="entry name" value="SDF"/>
    <property type="match status" value="1"/>
</dbReference>
<evidence type="ECO:0000256" key="7">
    <source>
        <dbReference type="SAM" id="Phobius"/>
    </source>
</evidence>
<keyword evidence="3" id="KW-1003">Cell membrane</keyword>
<keyword evidence="2" id="KW-0813">Transport</keyword>
<dbReference type="SUPFAM" id="SSF118215">
    <property type="entry name" value="Proton glutamate symport protein"/>
    <property type="match status" value="1"/>
</dbReference>
<accession>A0ABT7HBZ5</accession>
<keyword evidence="9" id="KW-1185">Reference proteome</keyword>
<dbReference type="InterPro" id="IPR036458">
    <property type="entry name" value="Na:dicarbo_symporter_sf"/>
</dbReference>
<name>A0ABT7HBZ5_9GAMM</name>
<feature type="transmembrane region" description="Helical" evidence="7">
    <location>
        <begin position="355"/>
        <end position="374"/>
    </location>
</feature>
<dbReference type="InterPro" id="IPR001991">
    <property type="entry name" value="Na-dicarboxylate_symporter"/>
</dbReference>
<keyword evidence="6 7" id="KW-0472">Membrane</keyword>
<gene>
    <name evidence="8" type="ORF">QQF73_05150</name>
</gene>
<feature type="transmembrane region" description="Helical" evidence="7">
    <location>
        <begin position="26"/>
        <end position="49"/>
    </location>
</feature>
<sequence>MANNTYYPRQLRNLSSYLSALVQGRLWLKVLVGMFLGLIVGTILGPSVGLVEPNTGTLIGNWLAFPGQLFLATIQMIVIPLVIASVVRGLAASENLDQLRKLGLRVTGFFVITTAIAAAIGLWIGNLMNPGSMLKGLATPAPATNDVTAADMPGVDELPATLIGLLPGNPLDAMVEGQMLQVVIFSIIVGIALVSMEPRKSRPMLELLDSLQQICMTVVGWAMRLAPFAVFGLMAQLTTTIGFNAMLGMASYVATVLMGLLLMLGVYMLILKLVAGQPPFRFLKDSRDVLLLAFSTSSSAAVMPLSIRTAEDKLGVRPSVSQFVIPLGATINMNGTALYQAVATVFLAQVYGVDLGMGSMALVVAMAVGASIGSPATPGVGIVILAMVLQTVGVPPSGIALIMGVDRILDMCRTAINVTGDLVTCKLMENWSGKRLTPEPLPQES</sequence>
<comment type="subcellular location">
    <subcellularLocation>
        <location evidence="1">Cell membrane</location>
        <topology evidence="1">Multi-pass membrane protein</topology>
    </subcellularLocation>
</comment>
<evidence type="ECO:0000256" key="5">
    <source>
        <dbReference type="ARBA" id="ARBA00022989"/>
    </source>
</evidence>
<protein>
    <submittedName>
        <fullName evidence="8">Dicarboxylate/amino acid:cation symporter</fullName>
    </submittedName>
</protein>
<dbReference type="EMBL" id="JASSQD010000001">
    <property type="protein sequence ID" value="MDK9557005.1"/>
    <property type="molecule type" value="Genomic_DNA"/>
</dbReference>
<feature type="transmembrane region" description="Helical" evidence="7">
    <location>
        <begin position="217"/>
        <end position="237"/>
    </location>
</feature>
<dbReference type="Proteomes" id="UP001223547">
    <property type="component" value="Unassembled WGS sequence"/>
</dbReference>
<evidence type="ECO:0000256" key="4">
    <source>
        <dbReference type="ARBA" id="ARBA00022692"/>
    </source>
</evidence>
<keyword evidence="5 7" id="KW-1133">Transmembrane helix</keyword>
<evidence type="ECO:0000313" key="8">
    <source>
        <dbReference type="EMBL" id="MDK9557005.1"/>
    </source>
</evidence>
<feature type="transmembrane region" description="Helical" evidence="7">
    <location>
        <begin position="380"/>
        <end position="403"/>
    </location>
</feature>
<feature type="transmembrane region" description="Helical" evidence="7">
    <location>
        <begin position="179"/>
        <end position="196"/>
    </location>
</feature>